<keyword evidence="9" id="KW-1185">Reference proteome</keyword>
<evidence type="ECO:0000256" key="2">
    <source>
        <dbReference type="ARBA" id="ARBA00022801"/>
    </source>
</evidence>
<name>A0A9X1WXS2_9GAMM</name>
<feature type="compositionally biased region" description="Polar residues" evidence="5">
    <location>
        <begin position="652"/>
        <end position="663"/>
    </location>
</feature>
<dbReference type="PANTHER" id="PTHR18934:SF99">
    <property type="entry name" value="ATP-DEPENDENT RNA HELICASE DHX37-RELATED"/>
    <property type="match status" value="1"/>
</dbReference>
<dbReference type="InterPro" id="IPR014001">
    <property type="entry name" value="Helicase_ATP-bd"/>
</dbReference>
<dbReference type="PANTHER" id="PTHR18934">
    <property type="entry name" value="ATP-DEPENDENT RNA HELICASE"/>
    <property type="match status" value="1"/>
</dbReference>
<feature type="domain" description="Helicase ATP-binding" evidence="6">
    <location>
        <begin position="76"/>
        <end position="239"/>
    </location>
</feature>
<dbReference type="SMART" id="SM00847">
    <property type="entry name" value="HA2"/>
    <property type="match status" value="1"/>
</dbReference>
<dbReference type="Gene3D" id="1.20.120.1080">
    <property type="match status" value="1"/>
</dbReference>
<dbReference type="InterPro" id="IPR007502">
    <property type="entry name" value="Helicase-assoc_dom"/>
</dbReference>
<evidence type="ECO:0000256" key="1">
    <source>
        <dbReference type="ARBA" id="ARBA00022741"/>
    </source>
</evidence>
<dbReference type="InterPro" id="IPR003593">
    <property type="entry name" value="AAA+_ATPase"/>
</dbReference>
<evidence type="ECO:0000256" key="4">
    <source>
        <dbReference type="ARBA" id="ARBA00022840"/>
    </source>
</evidence>
<dbReference type="Pfam" id="PF00270">
    <property type="entry name" value="DEAD"/>
    <property type="match status" value="1"/>
</dbReference>
<dbReference type="SMART" id="SM00487">
    <property type="entry name" value="DEXDc"/>
    <property type="match status" value="1"/>
</dbReference>
<dbReference type="GO" id="GO:0004386">
    <property type="term" value="F:helicase activity"/>
    <property type="evidence" value="ECO:0007669"/>
    <property type="project" value="UniProtKB-KW"/>
</dbReference>
<dbReference type="EMBL" id="JAKUML010000008">
    <property type="protein sequence ID" value="MCJ8146568.1"/>
    <property type="molecule type" value="Genomic_DNA"/>
</dbReference>
<dbReference type="SMART" id="SM00382">
    <property type="entry name" value="AAA"/>
    <property type="match status" value="1"/>
</dbReference>
<dbReference type="PROSITE" id="PS51194">
    <property type="entry name" value="HELICASE_CTER"/>
    <property type="match status" value="1"/>
</dbReference>
<dbReference type="GO" id="GO:0003723">
    <property type="term" value="F:RNA binding"/>
    <property type="evidence" value="ECO:0007669"/>
    <property type="project" value="TreeGrafter"/>
</dbReference>
<feature type="compositionally biased region" description="Basic and acidic residues" evidence="5">
    <location>
        <begin position="664"/>
        <end position="673"/>
    </location>
</feature>
<evidence type="ECO:0000313" key="9">
    <source>
        <dbReference type="Proteomes" id="UP001139701"/>
    </source>
</evidence>
<sequence>MAKDRHRLSRLKKDLHKAQKLKATDPKATDQINTAEEKYQQFLQSSHEKVLERQNRLPEISLNQDLPVSQYADKLIEAIQKHQVIIVAGETGSGKTTQLPQIAMLAGRGLTGLIGHTQPRRLAARSVSQRIAEELKEPLGKSISFKVRFNEQGNQDSFVRLMTDGILLAELAHDRYLTKYDTIIIDEAHERSLNIDFILGYVKNILPKRPDLKIIVTSATLDVNRFSQYFHDAPIFEVEGQSFPVEVRYRPISEMKIGGSDDDEFDDFEENLPRAVVQAVEECFADAEAKGHPEYADILIFSSTEQEIRELQETLEKYGPRHTEVLPLYARLALSEQQKIFSPSGKGRRIIIATNVAETALTVPNIRYVIDSGFARISRYSYRSRVQRLPIEAISQAAANQRKGRCGRIAAGVCIRLYSEEDFQSRPEFTEPEIKRTNLASVILQMQSLGLGNLEQFDFIEPPDHRLVNDGRKLLIELGALNPPRSTLEEEGNFSNPPQSPFSKGGSSPLSKRGARGDSHKGGELTKVGQTMAKMPIDPRLARMLVGGAHFGVLAETLVIVSALAVQDPRERPADKQTQADQKHALFKEADSDFLFYLKLWNTLDNLKKEHQLSENKRRQFARQHFLSWLRLREWRQTYQQLREMTEQLGMSINDMSKGSSKTGAEKNSEKSTEQSIGQTANYENLHRALLIGLLSFIAQKTDERNVYQAVRQQKARIFPASSLHKAQVPWVMAFEMVETSQVFIRTLAKIEPEWILLAARDLLKYHYFEPHWSKKNGVVNAYAQISLFGLIIQAKQLVNFEKIDVEASHEIFLRDALVANQLGQNPPFLVHNVQKLQEVERVEDKLRRRDLIVDEEALYQFYAERIPKDVASRRSFDEWRASVEPKQPKILFFDENALWQSDRPTTNQFPDFIHNGQLRFAVNYRFDPSHDEDGAVVTIPVQALSQIDQARWSWGIAGWRLELIEALLKNLPKDKRRQLVPIPDTARKIHQNLSEQDFQKHIFDMLAFKLRAEQILATDFSLESLPNYLLPLIKVIDERKKIIAQGRDLEELQARCQVQIQRPVIESKGAFTEFPQDFVFESATKVSGVVVQRYQALAPKVAFQTMDLNDKTVGVVIQHFHDVDLAMQVHREGLIHLIHLQLGDLERQLKKQISKSFALTFAPLGNKQKLEQILIYATLQRCLDEHGVALGREQSKMVNHVDATDAQSFDALLKFCKQQFLSIGQTVLQVLSEIYMTWQSIRHMLLTIDLNVFARSIDDIEDQLDLMQLDGFVYQQSSTTWLEYPRYLSAVQLRLERLANNLNKDQDAINIIDPWMDKLFNTPRKHTQGFYPLVEELRISLFAQPMKTKFAISPKRLQKAWDELGIKS</sequence>
<dbReference type="Pfam" id="PF11898">
    <property type="entry name" value="DUF3418"/>
    <property type="match status" value="1"/>
</dbReference>
<keyword evidence="2" id="KW-0378">Hydrolase</keyword>
<dbReference type="GO" id="GO:0005524">
    <property type="term" value="F:ATP binding"/>
    <property type="evidence" value="ECO:0007669"/>
    <property type="project" value="UniProtKB-KW"/>
</dbReference>
<comment type="caution">
    <text evidence="8">The sequence shown here is derived from an EMBL/GenBank/DDBJ whole genome shotgun (WGS) entry which is preliminary data.</text>
</comment>
<dbReference type="SUPFAM" id="SSF52540">
    <property type="entry name" value="P-loop containing nucleoside triphosphate hydrolases"/>
    <property type="match status" value="1"/>
</dbReference>
<dbReference type="Pfam" id="PF07717">
    <property type="entry name" value="OB_NTP_bind"/>
    <property type="match status" value="1"/>
</dbReference>
<feature type="compositionally biased region" description="Basic and acidic residues" evidence="5">
    <location>
        <begin position="515"/>
        <end position="524"/>
    </location>
</feature>
<dbReference type="PROSITE" id="PS51192">
    <property type="entry name" value="HELICASE_ATP_BIND_1"/>
    <property type="match status" value="1"/>
</dbReference>
<keyword evidence="4" id="KW-0067">ATP-binding</keyword>
<evidence type="ECO:0000259" key="7">
    <source>
        <dbReference type="PROSITE" id="PS51194"/>
    </source>
</evidence>
<keyword evidence="3" id="KW-0347">Helicase</keyword>
<dbReference type="Pfam" id="PF00271">
    <property type="entry name" value="Helicase_C"/>
    <property type="match status" value="1"/>
</dbReference>
<gene>
    <name evidence="8" type="ORF">MKI79_06585</name>
</gene>
<protein>
    <submittedName>
        <fullName evidence="8">DUF3418 domain-containing protein</fullName>
    </submittedName>
</protein>
<dbReference type="SMART" id="SM00490">
    <property type="entry name" value="HELICc"/>
    <property type="match status" value="1"/>
</dbReference>
<dbReference type="InterPro" id="IPR024590">
    <property type="entry name" value="HrpA_C"/>
</dbReference>
<feature type="domain" description="Helicase C-terminal" evidence="7">
    <location>
        <begin position="271"/>
        <end position="450"/>
    </location>
</feature>
<keyword evidence="1" id="KW-0547">Nucleotide-binding</keyword>
<dbReference type="Gene3D" id="3.40.50.300">
    <property type="entry name" value="P-loop containing nucleotide triphosphate hydrolases"/>
    <property type="match status" value="2"/>
</dbReference>
<dbReference type="CDD" id="cd18791">
    <property type="entry name" value="SF2_C_RHA"/>
    <property type="match status" value="1"/>
</dbReference>
<dbReference type="InterPro" id="IPR001650">
    <property type="entry name" value="Helicase_C-like"/>
</dbReference>
<feature type="compositionally biased region" description="Basic residues" evidence="5">
    <location>
        <begin position="1"/>
        <end position="20"/>
    </location>
</feature>
<feature type="compositionally biased region" description="Polar residues" evidence="5">
    <location>
        <begin position="493"/>
        <end position="510"/>
    </location>
</feature>
<dbReference type="InterPro" id="IPR011545">
    <property type="entry name" value="DEAD/DEAH_box_helicase_dom"/>
</dbReference>
<feature type="region of interest" description="Disordered" evidence="5">
    <location>
        <begin position="486"/>
        <end position="526"/>
    </location>
</feature>
<dbReference type="GO" id="GO:0016787">
    <property type="term" value="F:hydrolase activity"/>
    <property type="evidence" value="ECO:0007669"/>
    <property type="project" value="UniProtKB-KW"/>
</dbReference>
<organism evidence="8 9">
    <name type="scientific">Acinetobacter sedimenti</name>
    <dbReference type="NCBI Taxonomy" id="2919922"/>
    <lineage>
        <taxon>Bacteria</taxon>
        <taxon>Pseudomonadati</taxon>
        <taxon>Pseudomonadota</taxon>
        <taxon>Gammaproteobacteria</taxon>
        <taxon>Moraxellales</taxon>
        <taxon>Moraxellaceae</taxon>
        <taxon>Acinetobacter</taxon>
    </lineage>
</organism>
<reference evidence="8" key="1">
    <citation type="submission" date="2022-02" db="EMBL/GenBank/DDBJ databases">
        <title>Acinetobacter A3.8 sp. nov., isolated from Sediment (Zhairuo Island).</title>
        <authorList>
            <person name="Zheng K."/>
        </authorList>
    </citation>
    <scope>NUCLEOTIDE SEQUENCE</scope>
    <source>
        <strain evidence="8">A3.8</strain>
    </source>
</reference>
<evidence type="ECO:0000256" key="3">
    <source>
        <dbReference type="ARBA" id="ARBA00022806"/>
    </source>
</evidence>
<proteinExistence type="predicted"/>
<evidence type="ECO:0000256" key="5">
    <source>
        <dbReference type="SAM" id="MobiDB-lite"/>
    </source>
</evidence>
<evidence type="ECO:0000313" key="8">
    <source>
        <dbReference type="EMBL" id="MCJ8146568.1"/>
    </source>
</evidence>
<dbReference type="Pfam" id="PF21010">
    <property type="entry name" value="HA2_C"/>
    <property type="match status" value="1"/>
</dbReference>
<accession>A0A9X1WXS2</accession>
<dbReference type="InterPro" id="IPR011709">
    <property type="entry name" value="DEAD-box_helicase_OB_fold"/>
</dbReference>
<dbReference type="RefSeq" id="WP_241571290.1">
    <property type="nucleotide sequence ID" value="NZ_JAKUML010000008.1"/>
</dbReference>
<evidence type="ECO:0000259" key="6">
    <source>
        <dbReference type="PROSITE" id="PS51192"/>
    </source>
</evidence>
<feature type="region of interest" description="Disordered" evidence="5">
    <location>
        <begin position="652"/>
        <end position="678"/>
    </location>
</feature>
<dbReference type="Proteomes" id="UP001139701">
    <property type="component" value="Unassembled WGS sequence"/>
</dbReference>
<dbReference type="InterPro" id="IPR027417">
    <property type="entry name" value="P-loop_NTPase"/>
</dbReference>
<feature type="region of interest" description="Disordered" evidence="5">
    <location>
        <begin position="1"/>
        <end position="29"/>
    </location>
</feature>